<evidence type="ECO:0000313" key="1">
    <source>
        <dbReference type="EMBL" id="QHT95559.1"/>
    </source>
</evidence>
<name>A0A6C0IS12_9ZZZZ</name>
<proteinExistence type="predicted"/>
<protein>
    <submittedName>
        <fullName evidence="1">Uncharacterized protein</fullName>
    </submittedName>
</protein>
<accession>A0A6C0IS12</accession>
<dbReference type="SUPFAM" id="SSF56784">
    <property type="entry name" value="HAD-like"/>
    <property type="match status" value="1"/>
</dbReference>
<dbReference type="AlphaFoldDB" id="A0A6C0IS12"/>
<dbReference type="InterPro" id="IPR036412">
    <property type="entry name" value="HAD-like_sf"/>
</dbReference>
<sequence>MKSEIPPSRYISIYKGQQFNKKRKKRTKRVIAFDLDETLGSFSDLYILWSILQDMCEDHYPVNFNTLLDLYPEFLRYGILHILEYLHEKKTLGQCEKIYIYTNNQCSITWIKLISKYFNYKLNIKDDLFDQIIYAFKIDNQRVEPQRTTHSKTHSDFMKCTMIPNSAEICFIDNSYYSKMKHDKVYYIQPSSYRHSLDTDTIINRLLQSQIARKLPCKKNTDLYPFFKLQFSIFSSQNTPRAKQYSLKRQEIDILVIQKMMFHIKEFFFVSNMKKYTKKIKQNIGKFTRKRRT</sequence>
<organism evidence="1">
    <name type="scientific">viral metagenome</name>
    <dbReference type="NCBI Taxonomy" id="1070528"/>
    <lineage>
        <taxon>unclassified sequences</taxon>
        <taxon>metagenomes</taxon>
        <taxon>organismal metagenomes</taxon>
    </lineage>
</organism>
<dbReference type="EMBL" id="MN740241">
    <property type="protein sequence ID" value="QHT95559.1"/>
    <property type="molecule type" value="Genomic_DNA"/>
</dbReference>
<reference evidence="1" key="1">
    <citation type="journal article" date="2020" name="Nature">
        <title>Giant virus diversity and host interactions through global metagenomics.</title>
        <authorList>
            <person name="Schulz F."/>
            <person name="Roux S."/>
            <person name="Paez-Espino D."/>
            <person name="Jungbluth S."/>
            <person name="Walsh D.A."/>
            <person name="Denef V.J."/>
            <person name="McMahon K.D."/>
            <person name="Konstantinidis K.T."/>
            <person name="Eloe-Fadrosh E.A."/>
            <person name="Kyrpides N.C."/>
            <person name="Woyke T."/>
        </authorList>
    </citation>
    <scope>NUCLEOTIDE SEQUENCE</scope>
    <source>
        <strain evidence="1">GVMAG-M-3300024261-8</strain>
    </source>
</reference>